<gene>
    <name evidence="2" type="ORF">GSPATT00032150001</name>
</gene>
<evidence type="ECO:0000256" key="1">
    <source>
        <dbReference type="SAM" id="Phobius"/>
    </source>
</evidence>
<reference evidence="2 3" key="1">
    <citation type="journal article" date="2006" name="Nature">
        <title>Global trends of whole-genome duplications revealed by the ciliate Paramecium tetraurelia.</title>
        <authorList>
            <consortium name="Genoscope"/>
            <person name="Aury J.-M."/>
            <person name="Jaillon O."/>
            <person name="Duret L."/>
            <person name="Noel B."/>
            <person name="Jubin C."/>
            <person name="Porcel B.M."/>
            <person name="Segurens B."/>
            <person name="Daubin V."/>
            <person name="Anthouard V."/>
            <person name="Aiach N."/>
            <person name="Arnaiz O."/>
            <person name="Billaut A."/>
            <person name="Beisson J."/>
            <person name="Blanc I."/>
            <person name="Bouhouche K."/>
            <person name="Camara F."/>
            <person name="Duharcourt S."/>
            <person name="Guigo R."/>
            <person name="Gogendeau D."/>
            <person name="Katinka M."/>
            <person name="Keller A.-M."/>
            <person name="Kissmehl R."/>
            <person name="Klotz C."/>
            <person name="Koll F."/>
            <person name="Le Moue A."/>
            <person name="Lepere C."/>
            <person name="Malinsky S."/>
            <person name="Nowacki M."/>
            <person name="Nowak J.K."/>
            <person name="Plattner H."/>
            <person name="Poulain J."/>
            <person name="Ruiz F."/>
            <person name="Serrano V."/>
            <person name="Zagulski M."/>
            <person name="Dessen P."/>
            <person name="Betermier M."/>
            <person name="Weissenbach J."/>
            <person name="Scarpelli C."/>
            <person name="Schachter V."/>
            <person name="Sperling L."/>
            <person name="Meyer E."/>
            <person name="Cohen J."/>
            <person name="Wincker P."/>
        </authorList>
    </citation>
    <scope>NUCLEOTIDE SEQUENCE [LARGE SCALE GENOMIC DNA]</scope>
    <source>
        <strain evidence="2 3">Stock d4-2</strain>
    </source>
</reference>
<dbReference type="KEGG" id="ptm:GSPATT00032150001"/>
<evidence type="ECO:0000313" key="3">
    <source>
        <dbReference type="Proteomes" id="UP000000600"/>
    </source>
</evidence>
<dbReference type="GeneID" id="5015106"/>
<dbReference type="InParanoid" id="A0BTQ1"/>
<keyword evidence="1" id="KW-0812">Transmembrane</keyword>
<evidence type="ECO:0000313" key="2">
    <source>
        <dbReference type="EMBL" id="CAK61918.1"/>
    </source>
</evidence>
<keyword evidence="3" id="KW-1185">Reference proteome</keyword>
<evidence type="ECO:0008006" key="4">
    <source>
        <dbReference type="Google" id="ProtNLM"/>
    </source>
</evidence>
<dbReference type="AlphaFoldDB" id="A0BTQ1"/>
<name>A0BTQ1_PARTE</name>
<proteinExistence type="predicted"/>
<organism evidence="2 3">
    <name type="scientific">Paramecium tetraurelia</name>
    <dbReference type="NCBI Taxonomy" id="5888"/>
    <lineage>
        <taxon>Eukaryota</taxon>
        <taxon>Sar</taxon>
        <taxon>Alveolata</taxon>
        <taxon>Ciliophora</taxon>
        <taxon>Intramacronucleata</taxon>
        <taxon>Oligohymenophorea</taxon>
        <taxon>Peniculida</taxon>
        <taxon>Parameciidae</taxon>
        <taxon>Paramecium</taxon>
    </lineage>
</organism>
<keyword evidence="1" id="KW-0472">Membrane</keyword>
<sequence>MYQNSYSTYVLPYIFCQIYSLHKNQRQLREVYRERKQSSHHHIINITINYFLFEFIFNCTLITLILTPQFMQHFHQIPEIKYLIQKDNLFSSNSTSDYKNHSIFVSAQLKNKRIRTAIKSKFTPYVNQIYMGQFGGWLRKINLFRPTTFPSKQISPYSFLIPPHKS</sequence>
<dbReference type="EMBL" id="CT868017">
    <property type="protein sequence ID" value="CAK61918.1"/>
    <property type="molecule type" value="Genomic_DNA"/>
</dbReference>
<dbReference type="HOGENOM" id="CLU_1605878_0_0_1"/>
<dbReference type="RefSeq" id="XP_001429316.1">
    <property type="nucleotide sequence ID" value="XM_001429279.2"/>
</dbReference>
<protein>
    <recommendedName>
        <fullName evidence="4">Transmembrane protein</fullName>
    </recommendedName>
</protein>
<feature type="transmembrane region" description="Helical" evidence="1">
    <location>
        <begin position="6"/>
        <end position="22"/>
    </location>
</feature>
<feature type="transmembrane region" description="Helical" evidence="1">
    <location>
        <begin position="43"/>
        <end position="66"/>
    </location>
</feature>
<keyword evidence="1" id="KW-1133">Transmembrane helix</keyword>
<dbReference type="Proteomes" id="UP000000600">
    <property type="component" value="Unassembled WGS sequence"/>
</dbReference>
<accession>A0BTQ1</accession>